<feature type="transmembrane region" description="Helical" evidence="1">
    <location>
        <begin position="277"/>
        <end position="296"/>
    </location>
</feature>
<dbReference type="EMBL" id="JBJXBP010000007">
    <property type="protein sequence ID" value="KAL3819741.1"/>
    <property type="molecule type" value="Genomic_DNA"/>
</dbReference>
<keyword evidence="1" id="KW-0472">Membrane</keyword>
<dbReference type="Pfam" id="PF05024">
    <property type="entry name" value="Gpi1"/>
    <property type="match status" value="1"/>
</dbReference>
<keyword evidence="1" id="KW-0812">Transmembrane</keyword>
<organism evidence="2 3">
    <name type="scientific">Penstemon smallii</name>
    <dbReference type="NCBI Taxonomy" id="265156"/>
    <lineage>
        <taxon>Eukaryota</taxon>
        <taxon>Viridiplantae</taxon>
        <taxon>Streptophyta</taxon>
        <taxon>Embryophyta</taxon>
        <taxon>Tracheophyta</taxon>
        <taxon>Spermatophyta</taxon>
        <taxon>Magnoliopsida</taxon>
        <taxon>eudicotyledons</taxon>
        <taxon>Gunneridae</taxon>
        <taxon>Pentapetalae</taxon>
        <taxon>asterids</taxon>
        <taxon>lamiids</taxon>
        <taxon>Lamiales</taxon>
        <taxon>Plantaginaceae</taxon>
        <taxon>Cheloneae</taxon>
        <taxon>Penstemon</taxon>
    </lineage>
</organism>
<feature type="transmembrane region" description="Helical" evidence="1">
    <location>
        <begin position="302"/>
        <end position="327"/>
    </location>
</feature>
<dbReference type="PANTHER" id="PTHR47555:SF2">
    <property type="entry name" value="N-ACETYLGLUCOSAMINYL TRANSFERASE COMPONENT FAMILY PROTEIN _ GPI1 FAMILY PROTEIN"/>
    <property type="match status" value="1"/>
</dbReference>
<keyword evidence="3" id="KW-1185">Reference proteome</keyword>
<dbReference type="PANTHER" id="PTHR47555">
    <property type="entry name" value="N-ACETYLGLUCOSAMINYL TRANSFERASE COMPONENT FAMILY PROTEIN / GPI1 FAMILY PROTEIN"/>
    <property type="match status" value="1"/>
</dbReference>
<keyword evidence="1" id="KW-1133">Transmembrane helix</keyword>
<feature type="transmembrane region" description="Helical" evidence="1">
    <location>
        <begin position="208"/>
        <end position="230"/>
    </location>
</feature>
<comment type="caution">
    <text evidence="2">The sequence shown here is derived from an EMBL/GenBank/DDBJ whole genome shotgun (WGS) entry which is preliminary data.</text>
</comment>
<evidence type="ECO:0000313" key="2">
    <source>
        <dbReference type="EMBL" id="KAL3819741.1"/>
    </source>
</evidence>
<feature type="transmembrane region" description="Helical" evidence="1">
    <location>
        <begin position="175"/>
        <end position="196"/>
    </location>
</feature>
<protein>
    <submittedName>
        <fullName evidence="2">Uncharacterized protein</fullName>
    </submittedName>
</protein>
<name>A0ABD3S5G4_9LAMI</name>
<feature type="transmembrane region" description="Helical" evidence="1">
    <location>
        <begin position="26"/>
        <end position="46"/>
    </location>
</feature>
<evidence type="ECO:0000313" key="3">
    <source>
        <dbReference type="Proteomes" id="UP001634393"/>
    </source>
</evidence>
<dbReference type="Proteomes" id="UP001634393">
    <property type="component" value="Unassembled WGS sequence"/>
</dbReference>
<gene>
    <name evidence="2" type="ORF">ACJIZ3_005646</name>
</gene>
<proteinExistence type="predicted"/>
<reference evidence="2 3" key="1">
    <citation type="submission" date="2024-12" db="EMBL/GenBank/DDBJ databases">
        <title>The unique morphological basis and parallel evolutionary history of personate flowers in Penstemon.</title>
        <authorList>
            <person name="Depatie T.H."/>
            <person name="Wessinger C.A."/>
        </authorList>
    </citation>
    <scope>NUCLEOTIDE SEQUENCE [LARGE SCALE GENOMIC DNA]</scope>
    <source>
        <strain evidence="2">WTNN_2</strain>
        <tissue evidence="2">Leaf</tissue>
    </source>
</reference>
<feature type="transmembrane region" description="Helical" evidence="1">
    <location>
        <begin position="113"/>
        <end position="134"/>
    </location>
</feature>
<accession>A0ABD3S5G4</accession>
<evidence type="ECO:0000256" key="1">
    <source>
        <dbReference type="SAM" id="Phobius"/>
    </source>
</evidence>
<sequence length="475" mass="54293">MLFDGHCHGEPESTLQFHIVCMLTTFIWELFAVSVASVSTVIYIMLQSSHVLFSWVSHSCIFILVTKVFSNTWKNIHVRCCQLLYWPIFLQDHNLRYWSCVEFAEKAASQKHLMWSNVVVDILLGFFFGIALWFKAEPVCLWVSNFALDITNYWLRTSCVWLMGNPAGFKVNTELAGVLGMISLTAIQIWSTLWAYMGFLLIHFTKGLALSGILFGLTAAAALVIDTISLVTMHILTLHLFLSLLYSTQIQAVAALWRLFRGRKWNPLRHRLDSYDYTVEQHVVGSLLFTPIFLLLPTTSAFYIFFTIVRTTVCFICIIIEIAISFIHATPYAKIILWVKNNKRFPSGIWFEIAQYRHSETVATNGNNSSCGKLQKVAYGSSSERTVLVSFLHSNYLNLGEVVWPHYRSLFSAFSKSSIGSSAYGILSGRSIPCSLGANLPPKLPWIVIPWKEYWRLCHDSVYACRWRDPYSHMH</sequence>
<dbReference type="InterPro" id="IPR007720">
    <property type="entry name" value="PigQ/GPI1"/>
</dbReference>
<dbReference type="AlphaFoldDB" id="A0ABD3S5G4"/>
<feature type="transmembrane region" description="Helical" evidence="1">
    <location>
        <begin position="236"/>
        <end position="257"/>
    </location>
</feature>